<feature type="domain" description="MAT1 centre" evidence="3">
    <location>
        <begin position="76"/>
        <end position="194"/>
    </location>
</feature>
<feature type="compositionally biased region" description="Gly residues" evidence="2">
    <location>
        <begin position="1"/>
        <end position="33"/>
    </location>
</feature>
<evidence type="ECO:0000313" key="4">
    <source>
        <dbReference type="EMBL" id="KAA8498791.1"/>
    </source>
</evidence>
<evidence type="ECO:0000256" key="2">
    <source>
        <dbReference type="SAM" id="MobiDB-lite"/>
    </source>
</evidence>
<dbReference type="PANTHER" id="PTHR12683:SF13">
    <property type="entry name" value="CDK-ACTIVATING KINASE ASSEMBLY FACTOR MAT1"/>
    <property type="match status" value="1"/>
</dbReference>
<evidence type="ECO:0000259" key="3">
    <source>
        <dbReference type="Pfam" id="PF06391"/>
    </source>
</evidence>
<evidence type="ECO:0000256" key="1">
    <source>
        <dbReference type="SAM" id="Coils"/>
    </source>
</evidence>
<dbReference type="PANTHER" id="PTHR12683">
    <property type="entry name" value="CDK-ACTIVATING KINASE ASSEMBLY FACTOR MAT1"/>
    <property type="match status" value="1"/>
</dbReference>
<dbReference type="AlphaFoldDB" id="A0A5J4Z4K1"/>
<keyword evidence="5" id="KW-1185">Reference proteome</keyword>
<dbReference type="EMBL" id="VRMN01000001">
    <property type="protein sequence ID" value="KAA8498791.1"/>
    <property type="molecule type" value="Genomic_DNA"/>
</dbReference>
<gene>
    <name evidence="4" type="ORF">FVE85_6376</name>
</gene>
<sequence length="284" mass="31748">MKFGGAGKAYRGRGGGAGQKGRSGFGHGSGSGGSFRQYGQAPSSHAARKPVARAARQEFGGAQDDDMQLLSRYTTWRKRVLKEFNLRLEDFGGDERKYNDYLEMVEDLIQKLAHGVDPEETEEALAKNRADNAERIRINQIRKAEEDRAAAEKLAVEEREWRQQLEKLRRADAEMEREHRLERELRRVEQIERVQGKQGSMRAKIEAMRGGGAHGVEDPQPTALAPSMMATNPVLGFILPGAVVDARVPDKNEKDPNLARKAAGWDPELVEQRAILEFMQSLAL</sequence>
<comment type="caution">
    <text evidence="4">The sequence shown here is derived from an EMBL/GenBank/DDBJ whole genome shotgun (WGS) entry which is preliminary data.</text>
</comment>
<proteinExistence type="predicted"/>
<dbReference type="Pfam" id="PF06391">
    <property type="entry name" value="MAT1"/>
    <property type="match status" value="1"/>
</dbReference>
<dbReference type="InterPro" id="IPR015877">
    <property type="entry name" value="MAT1_centre"/>
</dbReference>
<accession>A0A5J4Z4K1</accession>
<dbReference type="Proteomes" id="UP000324585">
    <property type="component" value="Unassembled WGS sequence"/>
</dbReference>
<feature type="region of interest" description="Disordered" evidence="2">
    <location>
        <begin position="1"/>
        <end position="60"/>
    </location>
</feature>
<dbReference type="OrthoDB" id="5963at2759"/>
<name>A0A5J4Z4K1_PORPP</name>
<dbReference type="OMA" id="QFVYERA"/>
<protein>
    <submittedName>
        <fullName evidence="4">RNA polymerase II transcription factor B subunit 3</fullName>
    </submittedName>
</protein>
<dbReference type="GO" id="GO:0005675">
    <property type="term" value="C:transcription factor TFIIH holo complex"/>
    <property type="evidence" value="ECO:0007669"/>
    <property type="project" value="TreeGrafter"/>
</dbReference>
<reference evidence="5" key="1">
    <citation type="journal article" date="2019" name="Nat. Commun.">
        <title>Expansion of phycobilisome linker gene families in mesophilic red algae.</title>
        <authorList>
            <person name="Lee J."/>
            <person name="Kim D."/>
            <person name="Bhattacharya D."/>
            <person name="Yoon H.S."/>
        </authorList>
    </citation>
    <scope>NUCLEOTIDE SEQUENCE [LARGE SCALE GENOMIC DNA]</scope>
    <source>
        <strain evidence="5">CCMP 1328</strain>
    </source>
</reference>
<feature type="coiled-coil region" evidence="1">
    <location>
        <begin position="151"/>
        <end position="191"/>
    </location>
</feature>
<evidence type="ECO:0000313" key="5">
    <source>
        <dbReference type="Proteomes" id="UP000324585"/>
    </source>
</evidence>
<keyword evidence="1" id="KW-0175">Coiled coil</keyword>
<dbReference type="GO" id="GO:0006357">
    <property type="term" value="P:regulation of transcription by RNA polymerase II"/>
    <property type="evidence" value="ECO:0007669"/>
    <property type="project" value="TreeGrafter"/>
</dbReference>
<dbReference type="GO" id="GO:0006281">
    <property type="term" value="P:DNA repair"/>
    <property type="evidence" value="ECO:0007669"/>
    <property type="project" value="TreeGrafter"/>
</dbReference>
<organism evidence="4 5">
    <name type="scientific">Porphyridium purpureum</name>
    <name type="common">Red alga</name>
    <name type="synonym">Porphyridium cruentum</name>
    <dbReference type="NCBI Taxonomy" id="35688"/>
    <lineage>
        <taxon>Eukaryota</taxon>
        <taxon>Rhodophyta</taxon>
        <taxon>Bangiophyceae</taxon>
        <taxon>Porphyridiales</taxon>
        <taxon>Porphyridiaceae</taxon>
        <taxon>Porphyridium</taxon>
    </lineage>
</organism>